<sequence>MVMADTNSSTEQVLFVHQQMYQVQLNEGPLTKLVVAIIMSLLFIWVNCLLLFTLSRKHIFRETPRYVLFSHMLCNDSIQLLFTSLLYIFSMSYSQVHRGACYLLLFVSSSTFLNAPLNLALMSLERYAAICFPLHHGNVATPTATAVGILTIWFLGGVNVVIDILYALTRDGTALGNHMFCTRERIFMAAWQADAFQGFNGFYFVIVTLIIVFTYISVMVAARSATSNKESAKKAHRTLLLHLIQLGLCLNSFLYGIIERALAMTSSSRLFMDLRYLNYLFVLILPRCLSPLIYGLRDDAVRPLFLYYVRCGSNKVKKVKPSH</sequence>
<feature type="transmembrane region" description="Helical" evidence="5">
    <location>
        <begin position="278"/>
        <end position="296"/>
    </location>
</feature>
<comment type="subcellular location">
    <subcellularLocation>
        <location evidence="1">Membrane</location>
    </subcellularLocation>
</comment>
<organism evidence="7 8">
    <name type="scientific">Coilia grayii</name>
    <name type="common">Gray's grenadier anchovy</name>
    <dbReference type="NCBI Taxonomy" id="363190"/>
    <lineage>
        <taxon>Eukaryota</taxon>
        <taxon>Metazoa</taxon>
        <taxon>Chordata</taxon>
        <taxon>Craniata</taxon>
        <taxon>Vertebrata</taxon>
        <taxon>Euteleostomi</taxon>
        <taxon>Actinopterygii</taxon>
        <taxon>Neopterygii</taxon>
        <taxon>Teleostei</taxon>
        <taxon>Clupei</taxon>
        <taxon>Clupeiformes</taxon>
        <taxon>Clupeoidei</taxon>
        <taxon>Engraulidae</taxon>
        <taxon>Coilinae</taxon>
        <taxon>Coilia</taxon>
    </lineage>
</organism>
<dbReference type="Proteomes" id="UP001591681">
    <property type="component" value="Unassembled WGS sequence"/>
</dbReference>
<evidence type="ECO:0000256" key="2">
    <source>
        <dbReference type="ARBA" id="ARBA00022692"/>
    </source>
</evidence>
<feature type="transmembrane region" description="Helical" evidence="5">
    <location>
        <begin position="201"/>
        <end position="218"/>
    </location>
</feature>
<feature type="domain" description="G-protein coupled receptors family 1 profile" evidence="6">
    <location>
        <begin position="46"/>
        <end position="294"/>
    </location>
</feature>
<dbReference type="FunFam" id="1.20.1070.10:FF:000096">
    <property type="entry name" value="Odorant receptor 131-2"/>
    <property type="match status" value="1"/>
</dbReference>
<comment type="caution">
    <text evidence="7">The sequence shown here is derived from an EMBL/GenBank/DDBJ whole genome shotgun (WGS) entry which is preliminary data.</text>
</comment>
<keyword evidence="2 5" id="KW-0812">Transmembrane</keyword>
<evidence type="ECO:0000256" key="5">
    <source>
        <dbReference type="SAM" id="Phobius"/>
    </source>
</evidence>
<evidence type="ECO:0000256" key="1">
    <source>
        <dbReference type="ARBA" id="ARBA00004370"/>
    </source>
</evidence>
<evidence type="ECO:0000256" key="3">
    <source>
        <dbReference type="ARBA" id="ARBA00022989"/>
    </source>
</evidence>
<feature type="transmembrane region" description="Helical" evidence="5">
    <location>
        <begin position="102"/>
        <end position="124"/>
    </location>
</feature>
<dbReference type="CDD" id="cd00637">
    <property type="entry name" value="7tm_classA_rhodopsin-like"/>
    <property type="match status" value="1"/>
</dbReference>
<reference evidence="7 8" key="1">
    <citation type="submission" date="2024-09" db="EMBL/GenBank/DDBJ databases">
        <title>A chromosome-level genome assembly of Gray's grenadier anchovy, Coilia grayii.</title>
        <authorList>
            <person name="Fu Z."/>
        </authorList>
    </citation>
    <scope>NUCLEOTIDE SEQUENCE [LARGE SCALE GENOMIC DNA]</scope>
    <source>
        <strain evidence="7">G4</strain>
        <tissue evidence="7">Muscle</tissue>
    </source>
</reference>
<evidence type="ECO:0000259" key="6">
    <source>
        <dbReference type="PROSITE" id="PS50262"/>
    </source>
</evidence>
<gene>
    <name evidence="7" type="ORF">ACEWY4_009477</name>
</gene>
<feature type="transmembrane region" description="Helical" evidence="5">
    <location>
        <begin position="66"/>
        <end position="90"/>
    </location>
</feature>
<dbReference type="Pfam" id="PF00001">
    <property type="entry name" value="7tm_1"/>
    <property type="match status" value="1"/>
</dbReference>
<feature type="transmembrane region" description="Helical" evidence="5">
    <location>
        <begin position="145"/>
        <end position="168"/>
    </location>
</feature>
<proteinExistence type="predicted"/>
<keyword evidence="3 5" id="KW-1133">Transmembrane helix</keyword>
<evidence type="ECO:0000313" key="7">
    <source>
        <dbReference type="EMBL" id="KAL2094758.1"/>
    </source>
</evidence>
<evidence type="ECO:0000256" key="4">
    <source>
        <dbReference type="ARBA" id="ARBA00023136"/>
    </source>
</evidence>
<dbReference type="EMBL" id="JBHFQA010000008">
    <property type="protein sequence ID" value="KAL2094758.1"/>
    <property type="molecule type" value="Genomic_DNA"/>
</dbReference>
<dbReference type="InterPro" id="IPR052921">
    <property type="entry name" value="GPCR1_Superfamily_Member"/>
</dbReference>
<dbReference type="AlphaFoldDB" id="A0ABD1K771"/>
<feature type="transmembrane region" description="Helical" evidence="5">
    <location>
        <begin position="33"/>
        <end position="54"/>
    </location>
</feature>
<dbReference type="PANTHER" id="PTHR26451">
    <property type="entry name" value="G_PROTEIN_RECEP_F1_2 DOMAIN-CONTAINING PROTEIN"/>
    <property type="match status" value="1"/>
</dbReference>
<evidence type="ECO:0000313" key="8">
    <source>
        <dbReference type="Proteomes" id="UP001591681"/>
    </source>
</evidence>
<dbReference type="InterPro" id="IPR000276">
    <property type="entry name" value="GPCR_Rhodpsn"/>
</dbReference>
<dbReference type="InterPro" id="IPR017452">
    <property type="entry name" value="GPCR_Rhodpsn_7TM"/>
</dbReference>
<dbReference type="SUPFAM" id="SSF81321">
    <property type="entry name" value="Family A G protein-coupled receptor-like"/>
    <property type="match status" value="1"/>
</dbReference>
<keyword evidence="4 5" id="KW-0472">Membrane</keyword>
<accession>A0ABD1K771</accession>
<keyword evidence="8" id="KW-1185">Reference proteome</keyword>
<dbReference type="PROSITE" id="PS50262">
    <property type="entry name" value="G_PROTEIN_RECEP_F1_2"/>
    <property type="match status" value="1"/>
</dbReference>
<dbReference type="Gene3D" id="1.20.1070.10">
    <property type="entry name" value="Rhodopsin 7-helix transmembrane proteins"/>
    <property type="match status" value="1"/>
</dbReference>
<name>A0ABD1K771_9TELE</name>
<feature type="transmembrane region" description="Helical" evidence="5">
    <location>
        <begin position="239"/>
        <end position="258"/>
    </location>
</feature>
<protein>
    <recommendedName>
        <fullName evidence="6">G-protein coupled receptors family 1 profile domain-containing protein</fullName>
    </recommendedName>
</protein>
<dbReference type="PANTHER" id="PTHR26451:SF866">
    <property type="entry name" value="ODORANT RECEPTOR-RELATED"/>
    <property type="match status" value="1"/>
</dbReference>
<dbReference type="GO" id="GO:0016020">
    <property type="term" value="C:membrane"/>
    <property type="evidence" value="ECO:0007669"/>
    <property type="project" value="UniProtKB-SubCell"/>
</dbReference>